<evidence type="ECO:0000256" key="4">
    <source>
        <dbReference type="ARBA" id="ARBA00023172"/>
    </source>
</evidence>
<evidence type="ECO:0000256" key="1">
    <source>
        <dbReference type="ARBA" id="ARBA00008857"/>
    </source>
</evidence>
<reference evidence="9 10" key="3">
    <citation type="submission" date="2017-03" db="EMBL/GenBank/DDBJ databases">
        <authorList>
            <person name="Regsiter A."/>
            <person name="William W."/>
        </authorList>
    </citation>
    <scope>NUCLEOTIDE SEQUENCE [LARGE SCALE GENOMIC DNA]</scope>
    <source>
        <strain evidence="9">PRJEB5721</strain>
    </source>
</reference>
<accession>A0A060UL77</accession>
<dbReference type="InterPro" id="IPR050090">
    <property type="entry name" value="Tyrosine_recombinase_XerCD"/>
</dbReference>
<dbReference type="InterPro" id="IPR002104">
    <property type="entry name" value="Integrase_catalytic"/>
</dbReference>
<dbReference type="GO" id="GO:0003677">
    <property type="term" value="F:DNA binding"/>
    <property type="evidence" value="ECO:0007669"/>
    <property type="project" value="UniProtKB-UniRule"/>
</dbReference>
<evidence type="ECO:0000259" key="7">
    <source>
        <dbReference type="PROSITE" id="PS51900"/>
    </source>
</evidence>
<dbReference type="Pfam" id="PF00589">
    <property type="entry name" value="Phage_integrase"/>
    <property type="match status" value="1"/>
</dbReference>
<reference evidence="8" key="2">
    <citation type="submission" date="2014-07" db="EMBL/GenBank/DDBJ databases">
        <title>Initial genome analysis of the psychrotolerant acidophile Acidithiobacillus ferrivorans CF27: insights into iron and sulfur oxidation pathways and into biofilm formation.</title>
        <authorList>
            <person name="Talla E."/>
            <person name="Hedrich S."/>
            <person name="Mangenot S."/>
            <person name="Ji B."/>
            <person name="Johnson D.B."/>
            <person name="Barbe V."/>
            <person name="Bonnefoy V."/>
        </authorList>
    </citation>
    <scope>NUCLEOTIDE SEQUENCE [LARGE SCALE GENOMIC DNA]</scope>
    <source>
        <strain evidence="8">CF27</strain>
    </source>
</reference>
<keyword evidence="4" id="KW-0233">DNA recombination</keyword>
<evidence type="ECO:0000313" key="8">
    <source>
        <dbReference type="EMBL" id="CDQ09240.1"/>
    </source>
</evidence>
<dbReference type="SUPFAM" id="SSF56349">
    <property type="entry name" value="DNA breaking-rejoining enzymes"/>
    <property type="match status" value="1"/>
</dbReference>
<sequence>MLRKRGNTWWVDFTSPNGERIRCSARTEDKTQAQELHDRLKAEAWRQVKLGDRPNYTWDDAGVRWLEEKAHKASLVTDKIFLVWLQDHFRGVPIRDLNRDRIMAILQIKKQQTSSSTANHYMALIRSILRAAVEWGWLDYPPLLRPYKTPTQRVRWLTPEQAILLLNELPQHLRDMAAFSLATGLRRSNVTGLEWSQLDLSRKVAWIHADQAKARKPITVPLDDVAVSIIREQIGKHTTFVFTYNGKPVTQVNTKAWKNGLLRAGIENFRWHDLRHTWASWHIQAGTPLNTLQDLGGWHSSEMVRKYAHLSPEHLAQYAHHAGQHLQSAYGTKLSQSHLVGVIKDDVIA</sequence>
<gene>
    <name evidence="8" type="primary">int</name>
    <name evidence="9" type="synonym">intD</name>
    <name evidence="9" type="ORF">AFERRI_10946</name>
    <name evidence="8" type="ORF">AFERRI_240074</name>
</gene>
<dbReference type="PANTHER" id="PTHR30349">
    <property type="entry name" value="PHAGE INTEGRASE-RELATED"/>
    <property type="match status" value="1"/>
</dbReference>
<feature type="domain" description="Tyr recombinase" evidence="6">
    <location>
        <begin position="152"/>
        <end position="320"/>
    </location>
</feature>
<dbReference type="GO" id="GO:0015074">
    <property type="term" value="P:DNA integration"/>
    <property type="evidence" value="ECO:0007669"/>
    <property type="project" value="UniProtKB-KW"/>
</dbReference>
<feature type="domain" description="Core-binding (CB)" evidence="7">
    <location>
        <begin position="56"/>
        <end position="133"/>
    </location>
</feature>
<organism evidence="8">
    <name type="scientific">Acidithiobacillus ferrivorans</name>
    <dbReference type="NCBI Taxonomy" id="160808"/>
    <lineage>
        <taxon>Bacteria</taxon>
        <taxon>Pseudomonadati</taxon>
        <taxon>Pseudomonadota</taxon>
        <taxon>Acidithiobacillia</taxon>
        <taxon>Acidithiobacillales</taxon>
        <taxon>Acidithiobacillaceae</taxon>
        <taxon>Acidithiobacillus</taxon>
    </lineage>
</organism>
<dbReference type="Gene3D" id="1.10.150.130">
    <property type="match status" value="1"/>
</dbReference>
<dbReference type="Proteomes" id="UP000193925">
    <property type="component" value="Chromosome AFERRI"/>
</dbReference>
<protein>
    <submittedName>
        <fullName evidence="8 9">Integrase</fullName>
    </submittedName>
</protein>
<evidence type="ECO:0000256" key="5">
    <source>
        <dbReference type="PROSITE-ProRule" id="PRU01248"/>
    </source>
</evidence>
<evidence type="ECO:0000256" key="3">
    <source>
        <dbReference type="ARBA" id="ARBA00023125"/>
    </source>
</evidence>
<reference evidence="8" key="1">
    <citation type="submission" date="2014-03" db="EMBL/GenBank/DDBJ databases">
        <authorList>
            <person name="Genoscope - CEA"/>
        </authorList>
    </citation>
    <scope>NUCLEOTIDE SEQUENCE [LARGE SCALE GENOMIC DNA]</scope>
    <source>
        <strain evidence="8">CF27</strain>
    </source>
</reference>
<keyword evidence="10" id="KW-1185">Reference proteome</keyword>
<dbReference type="InterPro" id="IPR013762">
    <property type="entry name" value="Integrase-like_cat_sf"/>
</dbReference>
<evidence type="ECO:0000259" key="6">
    <source>
        <dbReference type="PROSITE" id="PS51898"/>
    </source>
</evidence>
<keyword evidence="3 5" id="KW-0238">DNA-binding</keyword>
<dbReference type="EMBL" id="LT841305">
    <property type="protein sequence ID" value="SMH64912.1"/>
    <property type="molecule type" value="Genomic_DNA"/>
</dbReference>
<dbReference type="AlphaFoldDB" id="A0A060UL77"/>
<dbReference type="PROSITE" id="PS51900">
    <property type="entry name" value="CB"/>
    <property type="match status" value="1"/>
</dbReference>
<dbReference type="InterPro" id="IPR010998">
    <property type="entry name" value="Integrase_recombinase_N"/>
</dbReference>
<dbReference type="PROSITE" id="PS51898">
    <property type="entry name" value="TYR_RECOMBINASE"/>
    <property type="match status" value="1"/>
</dbReference>
<evidence type="ECO:0000256" key="2">
    <source>
        <dbReference type="ARBA" id="ARBA00022908"/>
    </source>
</evidence>
<dbReference type="InterPro" id="IPR044068">
    <property type="entry name" value="CB"/>
</dbReference>
<dbReference type="CDD" id="cd00796">
    <property type="entry name" value="INT_Rci_Hp1_C"/>
    <property type="match status" value="1"/>
</dbReference>
<evidence type="ECO:0000313" key="10">
    <source>
        <dbReference type="Proteomes" id="UP000193925"/>
    </source>
</evidence>
<dbReference type="Gene3D" id="1.10.443.10">
    <property type="entry name" value="Intergrase catalytic core"/>
    <property type="match status" value="1"/>
</dbReference>
<name>A0A060UL77_9PROT</name>
<keyword evidence="2" id="KW-0229">DNA integration</keyword>
<evidence type="ECO:0000313" key="9">
    <source>
        <dbReference type="EMBL" id="SMH64912.1"/>
    </source>
</evidence>
<proteinExistence type="inferred from homology"/>
<dbReference type="EMBL" id="CCCS020000017">
    <property type="protein sequence ID" value="CDQ09240.1"/>
    <property type="molecule type" value="Genomic_DNA"/>
</dbReference>
<dbReference type="GO" id="GO:0006310">
    <property type="term" value="P:DNA recombination"/>
    <property type="evidence" value="ECO:0007669"/>
    <property type="project" value="UniProtKB-KW"/>
</dbReference>
<dbReference type="PANTHER" id="PTHR30349:SF64">
    <property type="entry name" value="PROPHAGE INTEGRASE INTD-RELATED"/>
    <property type="match status" value="1"/>
</dbReference>
<dbReference type="InterPro" id="IPR011010">
    <property type="entry name" value="DNA_brk_join_enz"/>
</dbReference>
<comment type="similarity">
    <text evidence="1">Belongs to the 'phage' integrase family.</text>
</comment>